<gene>
    <name evidence="1" type="ORF">SALB_00594</name>
</gene>
<sequence length="53" mass="5384">MDVDRVLGQGEDTGDLAVGQAAADRAEHFALLAGEFGGGRSIEGRGGRHCGLS</sequence>
<accession>A0A401QRE1</accession>
<name>A0A401QRE1_STRNR</name>
<dbReference type="AlphaFoldDB" id="A0A401QRE1"/>
<evidence type="ECO:0000313" key="2">
    <source>
        <dbReference type="Proteomes" id="UP000288351"/>
    </source>
</evidence>
<organism evidence="1 2">
    <name type="scientific">Streptomyces noursei</name>
    <name type="common">Streptomyces albulus</name>
    <dbReference type="NCBI Taxonomy" id="1971"/>
    <lineage>
        <taxon>Bacteria</taxon>
        <taxon>Bacillati</taxon>
        <taxon>Actinomycetota</taxon>
        <taxon>Actinomycetes</taxon>
        <taxon>Kitasatosporales</taxon>
        <taxon>Streptomycetaceae</taxon>
        <taxon>Streptomyces</taxon>
    </lineage>
</organism>
<reference evidence="1 2" key="1">
    <citation type="journal article" date="2019" name="Microbiol. Resour. Announc.">
        <title>Draft Genome Sequence of the Most Traditional epsilon-Poly-l-Lysine Producer, Streptomyces albulus NBRC14147.</title>
        <authorList>
            <person name="Yamanaka K."/>
            <person name="Hamano Y."/>
        </authorList>
    </citation>
    <scope>NUCLEOTIDE SEQUENCE [LARGE SCALE GENOMIC DNA]</scope>
    <source>
        <strain evidence="1 2">NBRC 14147</strain>
    </source>
</reference>
<evidence type="ECO:0000313" key="1">
    <source>
        <dbReference type="EMBL" id="GCB87925.1"/>
    </source>
</evidence>
<dbReference type="Proteomes" id="UP000288351">
    <property type="component" value="Unassembled WGS sequence"/>
</dbReference>
<protein>
    <submittedName>
        <fullName evidence="1">Uncharacterized protein</fullName>
    </submittedName>
</protein>
<dbReference type="EMBL" id="BHXC01000002">
    <property type="protein sequence ID" value="GCB87925.1"/>
    <property type="molecule type" value="Genomic_DNA"/>
</dbReference>
<comment type="caution">
    <text evidence="1">The sequence shown here is derived from an EMBL/GenBank/DDBJ whole genome shotgun (WGS) entry which is preliminary data.</text>
</comment>
<proteinExistence type="predicted"/>